<dbReference type="InterPro" id="IPR000182">
    <property type="entry name" value="GNAT_dom"/>
</dbReference>
<name>A0A166B2W7_EXIGL</name>
<keyword evidence="3" id="KW-1185">Reference proteome</keyword>
<feature type="domain" description="N-acetyltransferase" evidence="1">
    <location>
        <begin position="28"/>
        <end position="185"/>
    </location>
</feature>
<dbReference type="SUPFAM" id="SSF55729">
    <property type="entry name" value="Acyl-CoA N-acyltransferases (Nat)"/>
    <property type="match status" value="1"/>
</dbReference>
<protein>
    <submittedName>
        <fullName evidence="2">Acyl-CoA N-acyltransferase</fullName>
    </submittedName>
</protein>
<dbReference type="GO" id="GO:0016747">
    <property type="term" value="F:acyltransferase activity, transferring groups other than amino-acyl groups"/>
    <property type="evidence" value="ECO:0007669"/>
    <property type="project" value="InterPro"/>
</dbReference>
<dbReference type="InParanoid" id="A0A166B2W7"/>
<dbReference type="OrthoDB" id="630895at2759"/>
<dbReference type="AlphaFoldDB" id="A0A166B2W7"/>
<dbReference type="EMBL" id="KV425930">
    <property type="protein sequence ID" value="KZV97439.1"/>
    <property type="molecule type" value="Genomic_DNA"/>
</dbReference>
<evidence type="ECO:0000259" key="1">
    <source>
        <dbReference type="PROSITE" id="PS51186"/>
    </source>
</evidence>
<reference evidence="2 3" key="1">
    <citation type="journal article" date="2016" name="Mol. Biol. Evol.">
        <title>Comparative Genomics of Early-Diverging Mushroom-Forming Fungi Provides Insights into the Origins of Lignocellulose Decay Capabilities.</title>
        <authorList>
            <person name="Nagy L.G."/>
            <person name="Riley R."/>
            <person name="Tritt A."/>
            <person name="Adam C."/>
            <person name="Daum C."/>
            <person name="Floudas D."/>
            <person name="Sun H."/>
            <person name="Yadav J.S."/>
            <person name="Pangilinan J."/>
            <person name="Larsson K.H."/>
            <person name="Matsuura K."/>
            <person name="Barry K."/>
            <person name="Labutti K."/>
            <person name="Kuo R."/>
            <person name="Ohm R.A."/>
            <person name="Bhattacharya S.S."/>
            <person name="Shirouzu T."/>
            <person name="Yoshinaga Y."/>
            <person name="Martin F.M."/>
            <person name="Grigoriev I.V."/>
            <person name="Hibbett D.S."/>
        </authorList>
    </citation>
    <scope>NUCLEOTIDE SEQUENCE [LARGE SCALE GENOMIC DNA]</scope>
    <source>
        <strain evidence="2 3">HHB12029</strain>
    </source>
</reference>
<dbReference type="PANTHER" id="PTHR43792:SF16">
    <property type="entry name" value="N-ACETYLTRANSFERASE DOMAIN-CONTAINING PROTEIN"/>
    <property type="match status" value="1"/>
</dbReference>
<dbReference type="InterPro" id="IPR051531">
    <property type="entry name" value="N-acetyltransferase"/>
</dbReference>
<accession>A0A166B2W7</accession>
<keyword evidence="2" id="KW-0808">Transferase</keyword>
<dbReference type="PANTHER" id="PTHR43792">
    <property type="entry name" value="GNAT FAMILY, PUTATIVE (AFU_ORTHOLOGUE AFUA_3G00765)-RELATED-RELATED"/>
    <property type="match status" value="1"/>
</dbReference>
<gene>
    <name evidence="2" type="ORF">EXIGLDRAFT_730653</name>
</gene>
<sequence>MSDPPFVIETPRLYLTHWDPTSQRHCAFMVRLLNSDSVRRALGNSRIQTEEDARAYITNDILAHYAKHGFGKTLVSLKPDDASNPYTAGDLERSEPIGRCSLTIHGENTLPDIGFTFVDEAQGKGYAAEAARALVDYATTTLGLPHVLAFCSPFNTPSRTLIERLGFTCFGPHKIKALPYKQVLVFATPGIRDISELQKYNVYCE</sequence>
<dbReference type="Pfam" id="PF13302">
    <property type="entry name" value="Acetyltransf_3"/>
    <property type="match status" value="1"/>
</dbReference>
<evidence type="ECO:0000313" key="3">
    <source>
        <dbReference type="Proteomes" id="UP000077266"/>
    </source>
</evidence>
<dbReference type="Proteomes" id="UP000077266">
    <property type="component" value="Unassembled WGS sequence"/>
</dbReference>
<dbReference type="Gene3D" id="3.40.630.30">
    <property type="match status" value="1"/>
</dbReference>
<evidence type="ECO:0000313" key="2">
    <source>
        <dbReference type="EMBL" id="KZV97439.1"/>
    </source>
</evidence>
<keyword evidence="2" id="KW-0012">Acyltransferase</keyword>
<organism evidence="2 3">
    <name type="scientific">Exidia glandulosa HHB12029</name>
    <dbReference type="NCBI Taxonomy" id="1314781"/>
    <lineage>
        <taxon>Eukaryota</taxon>
        <taxon>Fungi</taxon>
        <taxon>Dikarya</taxon>
        <taxon>Basidiomycota</taxon>
        <taxon>Agaricomycotina</taxon>
        <taxon>Agaricomycetes</taxon>
        <taxon>Auriculariales</taxon>
        <taxon>Exidiaceae</taxon>
        <taxon>Exidia</taxon>
    </lineage>
</organism>
<dbReference type="PROSITE" id="PS51186">
    <property type="entry name" value="GNAT"/>
    <property type="match status" value="1"/>
</dbReference>
<proteinExistence type="predicted"/>
<dbReference type="InterPro" id="IPR016181">
    <property type="entry name" value="Acyl_CoA_acyltransferase"/>
</dbReference>